<dbReference type="STRING" id="7395.A0A1A9VRX4"/>
<proteinExistence type="predicted"/>
<sequence>MAAPTSGPSQYLLKCPRIYYMENINCNNCKKHKDSNRKKNISLPGPSCSKAIQYIAFNEEEFGPTLCHTSGLNQKDFGRVLLPGEGAVMAAYIADHNDPVLSPQPN</sequence>
<dbReference type="EnsemblMetazoa" id="GAUT045549-RA">
    <property type="protein sequence ID" value="GAUT045549-PA"/>
    <property type="gene ID" value="GAUT045549"/>
</dbReference>
<organism evidence="1 2">
    <name type="scientific">Glossina austeni</name>
    <name type="common">Savannah tsetse fly</name>
    <dbReference type="NCBI Taxonomy" id="7395"/>
    <lineage>
        <taxon>Eukaryota</taxon>
        <taxon>Metazoa</taxon>
        <taxon>Ecdysozoa</taxon>
        <taxon>Arthropoda</taxon>
        <taxon>Hexapoda</taxon>
        <taxon>Insecta</taxon>
        <taxon>Pterygota</taxon>
        <taxon>Neoptera</taxon>
        <taxon>Endopterygota</taxon>
        <taxon>Diptera</taxon>
        <taxon>Brachycera</taxon>
        <taxon>Muscomorpha</taxon>
        <taxon>Hippoboscoidea</taxon>
        <taxon>Glossinidae</taxon>
        <taxon>Glossina</taxon>
    </lineage>
</organism>
<reference evidence="1" key="1">
    <citation type="submission" date="2020-05" db="UniProtKB">
        <authorList>
            <consortium name="EnsemblMetazoa"/>
        </authorList>
    </citation>
    <scope>IDENTIFICATION</scope>
    <source>
        <strain evidence="1">TTRI</strain>
    </source>
</reference>
<name>A0A1A9VRX4_GLOAU</name>
<keyword evidence="2" id="KW-1185">Reference proteome</keyword>
<accession>A0A1A9VRX4</accession>
<dbReference type="Proteomes" id="UP000078200">
    <property type="component" value="Unassembled WGS sequence"/>
</dbReference>
<dbReference type="AlphaFoldDB" id="A0A1A9VRX4"/>
<evidence type="ECO:0000313" key="1">
    <source>
        <dbReference type="EnsemblMetazoa" id="GAUT045549-PA"/>
    </source>
</evidence>
<evidence type="ECO:0000313" key="2">
    <source>
        <dbReference type="Proteomes" id="UP000078200"/>
    </source>
</evidence>
<dbReference type="VEuPathDB" id="VectorBase:GAUT045549"/>
<protein>
    <submittedName>
        <fullName evidence="1">Uncharacterized protein</fullName>
    </submittedName>
</protein>